<dbReference type="AlphaFoldDB" id="A0A2K8SJ90"/>
<organism evidence="2 3">
    <name type="scientific">Nostoc flagelliforme CCNUN1</name>
    <dbReference type="NCBI Taxonomy" id="2038116"/>
    <lineage>
        <taxon>Bacteria</taxon>
        <taxon>Bacillati</taxon>
        <taxon>Cyanobacteriota</taxon>
        <taxon>Cyanophyceae</taxon>
        <taxon>Nostocales</taxon>
        <taxon>Nostocaceae</taxon>
        <taxon>Nostoc</taxon>
    </lineage>
</organism>
<dbReference type="KEGG" id="nfl:COO91_01381"/>
<gene>
    <name evidence="2" type="ORF">COO91_01381</name>
</gene>
<keyword evidence="3" id="KW-1185">Reference proteome</keyword>
<accession>A0A2K8SJ90</accession>
<dbReference type="RefSeq" id="WP_225912464.1">
    <property type="nucleotide sequence ID" value="NZ_CAWNNC010000001.1"/>
</dbReference>
<feature type="compositionally biased region" description="Basic and acidic residues" evidence="1">
    <location>
        <begin position="9"/>
        <end position="46"/>
    </location>
</feature>
<protein>
    <submittedName>
        <fullName evidence="2">Methyl-accepting chemotaxis protein</fullName>
    </submittedName>
</protein>
<sequence>MVKNLHGSRMKEFWEKANSEKQEPNSEKRESNAGDSEKDAGSEEMRALNQASISSENQSEQGFCDPSRTTQEHLTNSSNEFVRCISDTLYEILPCEETAHAPLGGASPQIVESVSEEEKDLPAVTDCTMLTLVDAVQGESASLSAENQDCGVEPRDCSEGTCSVASPAQIEKSSTSAIANQTQGQVEQGYSATLLSENSVSGVEVKAVDEGEASTAPVTEKWSHEAIIARSNARPVGREKLNRAANSGENPGFEFLQECWDDDPALQIVIKGLVRKCPQWGYVVVDGQLVEWER</sequence>
<proteinExistence type="predicted"/>
<feature type="compositionally biased region" description="Polar residues" evidence="1">
    <location>
        <begin position="49"/>
        <end position="75"/>
    </location>
</feature>
<evidence type="ECO:0000256" key="1">
    <source>
        <dbReference type="SAM" id="MobiDB-lite"/>
    </source>
</evidence>
<evidence type="ECO:0000313" key="3">
    <source>
        <dbReference type="Proteomes" id="UP000232003"/>
    </source>
</evidence>
<dbReference type="EMBL" id="CP024785">
    <property type="protein sequence ID" value="AUB35501.1"/>
    <property type="molecule type" value="Genomic_DNA"/>
</dbReference>
<dbReference type="Proteomes" id="UP000232003">
    <property type="component" value="Chromosome"/>
</dbReference>
<reference evidence="2 3" key="1">
    <citation type="submission" date="2017-11" db="EMBL/GenBank/DDBJ databases">
        <title>Complete genome of a free-living desiccation-tolerant cyanobacterium and its photosynthetic adaptation to extreme terrestrial habitat.</title>
        <authorList>
            <person name="Shang J."/>
        </authorList>
    </citation>
    <scope>NUCLEOTIDE SEQUENCE [LARGE SCALE GENOMIC DNA]</scope>
    <source>
        <strain evidence="2 3">CCNUN1</strain>
    </source>
</reference>
<evidence type="ECO:0000313" key="2">
    <source>
        <dbReference type="EMBL" id="AUB35501.1"/>
    </source>
</evidence>
<feature type="region of interest" description="Disordered" evidence="1">
    <location>
        <begin position="1"/>
        <end position="75"/>
    </location>
</feature>
<name>A0A2K8SJ90_9NOSO</name>